<keyword evidence="5" id="KW-1185">Reference proteome</keyword>
<dbReference type="EMBL" id="CP000613">
    <property type="protein sequence ID" value="ACI99423.1"/>
    <property type="molecule type" value="Genomic_DNA"/>
</dbReference>
<keyword evidence="3" id="KW-0812">Transmembrane</keyword>
<dbReference type="InterPro" id="IPR039672">
    <property type="entry name" value="MFS_2"/>
</dbReference>
<gene>
    <name evidence="4" type="ordered locus">RC1_2030</name>
</gene>
<dbReference type="Pfam" id="PF13347">
    <property type="entry name" value="MFS_2"/>
    <property type="match status" value="1"/>
</dbReference>
<dbReference type="Proteomes" id="UP000001591">
    <property type="component" value="Chromosome"/>
</dbReference>
<evidence type="ECO:0000256" key="3">
    <source>
        <dbReference type="SAM" id="Phobius"/>
    </source>
</evidence>
<feature type="transmembrane region" description="Helical" evidence="3">
    <location>
        <begin position="305"/>
        <end position="324"/>
    </location>
</feature>
<sequence length="478" mass="50650">MREAKTGGGTGAGSGGGARLSAWRLLAYGLPALPLAALTLPAFALVPKHYAGLGLPLGAVGLAILLARLWDVVTDPLVGWLSDRTRGRFGRRRPWLMAGLPLVLLSVWMLFQPPAGAGIAHLTGWSFALYLGWSMIFVPYAAWGAELSGDYDERTRIAAWRDVLFLAGSIAAPVLVTAAGAGEAGSEGAALLALAVFILAALPAAVLLAVFAVPEPELPPTRPRTGLRRGWVVLVRNGPFRRLLLAYFLNGLANGLPGQLFLFYAAHVLGEGERAGILLLAYLVPGLLAVPLWLALSRRFGKHRVWSWAMLWACGWFALVPFLGPGDFGGFLAVCLMTGAVLGADLVLPGAMQADVVDRDTVRTGTPRTGLYFALWGLAWKLALALSALGLTVAGLFGFADRPGNPPEALAALTAIYSLLPILFKLGAVALLWHWPVTAEVQADLRRRIEARRARSPATSQAMSQATPPAPPLPPDIG</sequence>
<evidence type="ECO:0000313" key="4">
    <source>
        <dbReference type="EMBL" id="ACI99423.1"/>
    </source>
</evidence>
<organism evidence="4 5">
    <name type="scientific">Rhodospirillum centenum (strain ATCC 51521 / SW)</name>
    <dbReference type="NCBI Taxonomy" id="414684"/>
    <lineage>
        <taxon>Bacteria</taxon>
        <taxon>Pseudomonadati</taxon>
        <taxon>Pseudomonadota</taxon>
        <taxon>Alphaproteobacteria</taxon>
        <taxon>Rhodospirillales</taxon>
        <taxon>Rhodospirillaceae</taxon>
        <taxon>Rhodospirillum</taxon>
    </lineage>
</organism>
<feature type="compositionally biased region" description="Pro residues" evidence="2">
    <location>
        <begin position="468"/>
        <end position="478"/>
    </location>
</feature>
<proteinExistence type="inferred from homology"/>
<reference evidence="4 5" key="1">
    <citation type="journal article" date="2010" name="BMC Genomics">
        <title>Metabolic flexibility revealed in the genome of the cyst-forming alpha-1 proteobacterium Rhodospirillum centenum.</title>
        <authorList>
            <person name="Lu Y.K."/>
            <person name="Marden J."/>
            <person name="Han M."/>
            <person name="Swingley W.D."/>
            <person name="Mastrian S.D."/>
            <person name="Chowdhury S.R."/>
            <person name="Hao J."/>
            <person name="Helmy T."/>
            <person name="Kim S."/>
            <person name="Kurdoglu A.A."/>
            <person name="Matthies H.J."/>
            <person name="Rollo D."/>
            <person name="Stothard P."/>
            <person name="Blankenship R.E."/>
            <person name="Bauer C.E."/>
            <person name="Touchman J.W."/>
        </authorList>
    </citation>
    <scope>NUCLEOTIDE SEQUENCE [LARGE SCALE GENOMIC DNA]</scope>
    <source>
        <strain evidence="5">ATCC 51521 / SW</strain>
    </source>
</reference>
<keyword evidence="3" id="KW-1133">Transmembrane helix</keyword>
<protein>
    <submittedName>
        <fullName evidence="4">Major facilitator superfamily transport protein</fullName>
    </submittedName>
</protein>
<feature type="transmembrane region" description="Helical" evidence="3">
    <location>
        <begin position="163"/>
        <end position="182"/>
    </location>
</feature>
<dbReference type="KEGG" id="rce:RC1_2030"/>
<feature type="transmembrane region" description="Helical" evidence="3">
    <location>
        <begin position="371"/>
        <end position="397"/>
    </location>
</feature>
<dbReference type="STRING" id="414684.RC1_2030"/>
<feature type="transmembrane region" description="Helical" evidence="3">
    <location>
        <begin position="409"/>
        <end position="433"/>
    </location>
</feature>
<dbReference type="AlphaFoldDB" id="B6IP03"/>
<feature type="transmembrane region" description="Helical" evidence="3">
    <location>
        <begin position="330"/>
        <end position="351"/>
    </location>
</feature>
<dbReference type="eggNOG" id="COG2211">
    <property type="taxonomic scope" value="Bacteria"/>
</dbReference>
<dbReference type="HOGENOM" id="CLU_027408_8_0_5"/>
<keyword evidence="3" id="KW-0472">Membrane</keyword>
<evidence type="ECO:0000256" key="1">
    <source>
        <dbReference type="ARBA" id="ARBA00009617"/>
    </source>
</evidence>
<feature type="region of interest" description="Disordered" evidence="2">
    <location>
        <begin position="454"/>
        <end position="478"/>
    </location>
</feature>
<dbReference type="PANTHER" id="PTHR11328:SF24">
    <property type="entry name" value="MAJOR FACILITATOR SUPERFAMILY (MFS) PROFILE DOMAIN-CONTAINING PROTEIN"/>
    <property type="match status" value="1"/>
</dbReference>
<dbReference type="InterPro" id="IPR036259">
    <property type="entry name" value="MFS_trans_sf"/>
</dbReference>
<feature type="transmembrane region" description="Helical" evidence="3">
    <location>
        <begin position="277"/>
        <end position="296"/>
    </location>
</feature>
<dbReference type="GO" id="GO:0005886">
    <property type="term" value="C:plasma membrane"/>
    <property type="evidence" value="ECO:0007669"/>
    <property type="project" value="TreeGrafter"/>
</dbReference>
<dbReference type="PANTHER" id="PTHR11328">
    <property type="entry name" value="MAJOR FACILITATOR SUPERFAMILY DOMAIN-CONTAINING PROTEIN"/>
    <property type="match status" value="1"/>
</dbReference>
<feature type="transmembrane region" description="Helical" evidence="3">
    <location>
        <begin position="123"/>
        <end position="143"/>
    </location>
</feature>
<feature type="transmembrane region" description="Helical" evidence="3">
    <location>
        <begin position="188"/>
        <end position="213"/>
    </location>
</feature>
<dbReference type="GO" id="GO:0008643">
    <property type="term" value="P:carbohydrate transport"/>
    <property type="evidence" value="ECO:0007669"/>
    <property type="project" value="InterPro"/>
</dbReference>
<dbReference type="GO" id="GO:0015293">
    <property type="term" value="F:symporter activity"/>
    <property type="evidence" value="ECO:0007669"/>
    <property type="project" value="InterPro"/>
</dbReference>
<feature type="transmembrane region" description="Helical" evidence="3">
    <location>
        <begin position="244"/>
        <end position="265"/>
    </location>
</feature>
<dbReference type="RefSeq" id="WP_012567208.1">
    <property type="nucleotide sequence ID" value="NC_011420.2"/>
</dbReference>
<feature type="transmembrane region" description="Helical" evidence="3">
    <location>
        <begin position="50"/>
        <end position="73"/>
    </location>
</feature>
<evidence type="ECO:0000313" key="5">
    <source>
        <dbReference type="Proteomes" id="UP000001591"/>
    </source>
</evidence>
<evidence type="ECO:0000256" key="2">
    <source>
        <dbReference type="SAM" id="MobiDB-lite"/>
    </source>
</evidence>
<feature type="transmembrane region" description="Helical" evidence="3">
    <location>
        <begin position="94"/>
        <end position="111"/>
    </location>
</feature>
<feature type="transmembrane region" description="Helical" evidence="3">
    <location>
        <begin position="25"/>
        <end position="44"/>
    </location>
</feature>
<dbReference type="SUPFAM" id="SSF103473">
    <property type="entry name" value="MFS general substrate transporter"/>
    <property type="match status" value="1"/>
</dbReference>
<comment type="similarity">
    <text evidence="1">Belongs to the sodium:galactoside symporter (TC 2.A.2) family.</text>
</comment>
<dbReference type="Gene3D" id="1.20.1250.20">
    <property type="entry name" value="MFS general substrate transporter like domains"/>
    <property type="match status" value="2"/>
</dbReference>
<accession>B6IP03</accession>
<name>B6IP03_RHOCS</name>